<dbReference type="Proteomes" id="UP000653565">
    <property type="component" value="Unassembled WGS sequence"/>
</dbReference>
<comment type="caution">
    <text evidence="2">The sequence shown here is derived from an EMBL/GenBank/DDBJ whole genome shotgun (WGS) entry which is preliminary data.</text>
</comment>
<dbReference type="PROSITE" id="PS50011">
    <property type="entry name" value="PROTEIN_KINASE_DOM"/>
    <property type="match status" value="1"/>
</dbReference>
<reference evidence="2" key="1">
    <citation type="journal article" date="2020" name="bioRxiv">
        <title>Genomic and phenotypic heterogeneity of clinical isolates of the human pathogens Aspergillus fumigatus, Aspergillus lentulus and Aspergillus fumigatiaffinis.</title>
        <authorList>
            <person name="dos Santos R.A.C."/>
            <person name="Steenwyk J.L."/>
            <person name="Rivero-Menendez O."/>
            <person name="Mead M.E."/>
            <person name="Silva L.P."/>
            <person name="Bastos R.W."/>
            <person name="Alastruey-Izquierdo A."/>
            <person name="Goldman G.H."/>
            <person name="Rokas A."/>
        </authorList>
    </citation>
    <scope>NUCLEOTIDE SEQUENCE</scope>
    <source>
        <strain evidence="2">CNM-CM6805</strain>
    </source>
</reference>
<dbReference type="SUPFAM" id="SSF56112">
    <property type="entry name" value="Protein kinase-like (PK-like)"/>
    <property type="match status" value="1"/>
</dbReference>
<dbReference type="EMBL" id="JAAAPX010000044">
    <property type="protein sequence ID" value="KAF4237548.1"/>
    <property type="molecule type" value="Genomic_DNA"/>
</dbReference>
<dbReference type="SMART" id="SM00220">
    <property type="entry name" value="S_TKc"/>
    <property type="match status" value="1"/>
</dbReference>
<feature type="domain" description="Protein kinase" evidence="1">
    <location>
        <begin position="1"/>
        <end position="312"/>
    </location>
</feature>
<gene>
    <name evidence="2" type="ORF">CNMCM6805_006879</name>
</gene>
<dbReference type="InterPro" id="IPR000719">
    <property type="entry name" value="Prot_kinase_dom"/>
</dbReference>
<dbReference type="Pfam" id="PF00069">
    <property type="entry name" value="Pkinase"/>
    <property type="match status" value="1"/>
</dbReference>
<evidence type="ECO:0000313" key="2">
    <source>
        <dbReference type="EMBL" id="KAF4237548.1"/>
    </source>
</evidence>
<proteinExistence type="predicted"/>
<dbReference type="InterPro" id="IPR011009">
    <property type="entry name" value="Kinase-like_dom_sf"/>
</dbReference>
<dbReference type="GO" id="GO:0004672">
    <property type="term" value="F:protein kinase activity"/>
    <property type="evidence" value="ECO:0007669"/>
    <property type="project" value="InterPro"/>
</dbReference>
<dbReference type="AlphaFoldDB" id="A0A8H4MCH4"/>
<name>A0A8H4MCH4_9EURO</name>
<dbReference type="GO" id="GO:0005524">
    <property type="term" value="F:ATP binding"/>
    <property type="evidence" value="ECO:0007669"/>
    <property type="project" value="InterPro"/>
</dbReference>
<keyword evidence="3" id="KW-1185">Reference proteome</keyword>
<evidence type="ECO:0000259" key="1">
    <source>
        <dbReference type="PROSITE" id="PS50011"/>
    </source>
</evidence>
<organism evidence="2 3">
    <name type="scientific">Aspergillus fumigatiaffinis</name>
    <dbReference type="NCBI Taxonomy" id="340414"/>
    <lineage>
        <taxon>Eukaryota</taxon>
        <taxon>Fungi</taxon>
        <taxon>Dikarya</taxon>
        <taxon>Ascomycota</taxon>
        <taxon>Pezizomycotina</taxon>
        <taxon>Eurotiomycetes</taxon>
        <taxon>Eurotiomycetidae</taxon>
        <taxon>Eurotiales</taxon>
        <taxon>Aspergillaceae</taxon>
        <taxon>Aspergillus</taxon>
        <taxon>Aspergillus subgen. Fumigati</taxon>
    </lineage>
</organism>
<protein>
    <recommendedName>
        <fullName evidence="1">Protein kinase domain-containing protein</fullName>
    </recommendedName>
</protein>
<reference evidence="2" key="2">
    <citation type="submission" date="2020-04" db="EMBL/GenBank/DDBJ databases">
        <authorList>
            <person name="Santos R.A.C."/>
            <person name="Steenwyk J.L."/>
            <person name="Rivero-Menendez O."/>
            <person name="Mead M.E."/>
            <person name="Silva L.P."/>
            <person name="Bastos R.W."/>
            <person name="Alastruey-Izquierdo A."/>
            <person name="Goldman G.H."/>
            <person name="Rokas A."/>
        </authorList>
    </citation>
    <scope>NUCLEOTIDE SEQUENCE</scope>
    <source>
        <strain evidence="2">CNM-CM6805</strain>
    </source>
</reference>
<dbReference type="PANTHER" id="PTHR24347">
    <property type="entry name" value="SERINE/THREONINE-PROTEIN KINASE"/>
    <property type="match status" value="1"/>
</dbReference>
<accession>A0A8H4MCH4</accession>
<sequence>MSSTLVGTSGRVYVRDRLLKAHPSKPELNIYVAHCEGRPFVLKPVSQSIFEHSMLLKTEFPDTWQLRTHVDANEDKLTLFYEYFEYDLLSLVQNNPRLSLKARKFILQEVGQAVECLHAKSWIHLDIKPDNVMVAARESDEGQLEIERVVLSDLDCSLQLEGDKLLNARIGNLMWRSPEGQIGKGIGKPSDVFSYGLLYLYVITGMETLHPDFNELREAGIEPELEILCRLITYFGPVPPELVGHVDDPRWGKILMELSEATADDPDMRFNRWKEEMFPNLDTETKRMISRMTKLNPAERATMSEISKDPWWSRDEDFGYQ</sequence>
<dbReference type="Gene3D" id="1.10.510.10">
    <property type="entry name" value="Transferase(Phosphotransferase) domain 1"/>
    <property type="match status" value="1"/>
</dbReference>
<evidence type="ECO:0000313" key="3">
    <source>
        <dbReference type="Proteomes" id="UP000653565"/>
    </source>
</evidence>